<dbReference type="Proteomes" id="UP000438429">
    <property type="component" value="Unassembled WGS sequence"/>
</dbReference>
<dbReference type="GO" id="GO:0009898">
    <property type="term" value="C:cytoplasmic side of plasma membrane"/>
    <property type="evidence" value="ECO:0007669"/>
    <property type="project" value="TreeGrafter"/>
</dbReference>
<name>A0A6A4TL81_SCOMX</name>
<feature type="non-terminal residue" evidence="2">
    <location>
        <position position="1"/>
    </location>
</feature>
<evidence type="ECO:0000313" key="2">
    <source>
        <dbReference type="EMBL" id="KAF0043611.1"/>
    </source>
</evidence>
<accession>A0A6A4TL81</accession>
<dbReference type="GO" id="GO:0030031">
    <property type="term" value="P:cell projection assembly"/>
    <property type="evidence" value="ECO:0007669"/>
    <property type="project" value="TreeGrafter"/>
</dbReference>
<dbReference type="GO" id="GO:0061024">
    <property type="term" value="P:membrane organization"/>
    <property type="evidence" value="ECO:0007669"/>
    <property type="project" value="TreeGrafter"/>
</dbReference>
<dbReference type="AlphaFoldDB" id="A0A6A4TL81"/>
<dbReference type="GO" id="GO:0003779">
    <property type="term" value="F:actin binding"/>
    <property type="evidence" value="ECO:0007669"/>
    <property type="project" value="InterPro"/>
</dbReference>
<proteinExistence type="predicted"/>
<protein>
    <submittedName>
        <fullName evidence="2">Uncharacterized protein</fullName>
    </submittedName>
</protein>
<feature type="compositionally biased region" description="Low complexity" evidence="1">
    <location>
        <begin position="66"/>
        <end position="77"/>
    </location>
</feature>
<feature type="compositionally biased region" description="Basic and acidic residues" evidence="1">
    <location>
        <begin position="141"/>
        <end position="153"/>
    </location>
</feature>
<dbReference type="GO" id="GO:0015629">
    <property type="term" value="C:actin cytoskeleton"/>
    <property type="evidence" value="ECO:0007669"/>
    <property type="project" value="TreeGrafter"/>
</dbReference>
<gene>
    <name evidence="2" type="ORF">F2P81_004948</name>
</gene>
<evidence type="ECO:0000313" key="3">
    <source>
        <dbReference type="Proteomes" id="UP000438429"/>
    </source>
</evidence>
<feature type="compositionally biased region" description="Low complexity" evidence="1">
    <location>
        <begin position="95"/>
        <end position="113"/>
    </location>
</feature>
<dbReference type="EMBL" id="VEVO01000004">
    <property type="protein sequence ID" value="KAF0043611.1"/>
    <property type="molecule type" value="Genomic_DNA"/>
</dbReference>
<feature type="compositionally biased region" description="Polar residues" evidence="1">
    <location>
        <begin position="205"/>
        <end position="238"/>
    </location>
</feature>
<dbReference type="GO" id="GO:0005543">
    <property type="term" value="F:phospholipid binding"/>
    <property type="evidence" value="ECO:0007669"/>
    <property type="project" value="TreeGrafter"/>
</dbReference>
<feature type="region of interest" description="Disordered" evidence="1">
    <location>
        <begin position="203"/>
        <end position="238"/>
    </location>
</feature>
<feature type="compositionally biased region" description="Low complexity" evidence="1">
    <location>
        <begin position="32"/>
        <end position="49"/>
    </location>
</feature>
<evidence type="ECO:0000256" key="1">
    <source>
        <dbReference type="SAM" id="MobiDB-lite"/>
    </source>
</evidence>
<dbReference type="InterPro" id="IPR030127">
    <property type="entry name" value="MTSS1/MTSS2"/>
</dbReference>
<feature type="compositionally biased region" description="Polar residues" evidence="1">
    <location>
        <begin position="114"/>
        <end position="124"/>
    </location>
</feature>
<dbReference type="PANTHER" id="PTHR15708:SF8">
    <property type="entry name" value="PROTEIN MTSS 2"/>
    <property type="match status" value="1"/>
</dbReference>
<organism evidence="2 3">
    <name type="scientific">Scophthalmus maximus</name>
    <name type="common">Turbot</name>
    <name type="synonym">Psetta maxima</name>
    <dbReference type="NCBI Taxonomy" id="52904"/>
    <lineage>
        <taxon>Eukaryota</taxon>
        <taxon>Metazoa</taxon>
        <taxon>Chordata</taxon>
        <taxon>Craniata</taxon>
        <taxon>Vertebrata</taxon>
        <taxon>Euteleostomi</taxon>
        <taxon>Actinopterygii</taxon>
        <taxon>Neopterygii</taxon>
        <taxon>Teleostei</taxon>
        <taxon>Neoteleostei</taxon>
        <taxon>Acanthomorphata</taxon>
        <taxon>Carangaria</taxon>
        <taxon>Pleuronectiformes</taxon>
        <taxon>Pleuronectoidei</taxon>
        <taxon>Scophthalmidae</taxon>
        <taxon>Scophthalmus</taxon>
    </lineage>
</organism>
<comment type="caution">
    <text evidence="2">The sequence shown here is derived from an EMBL/GenBank/DDBJ whole genome shotgun (WGS) entry which is preliminary data.</text>
</comment>
<feature type="compositionally biased region" description="Low complexity" evidence="1">
    <location>
        <begin position="1"/>
        <end position="12"/>
    </location>
</feature>
<dbReference type="PANTHER" id="PTHR15708">
    <property type="entry name" value="ACTIN BUNDLING/MISSING IN METASTASIS-RELATED"/>
    <property type="match status" value="1"/>
</dbReference>
<feature type="compositionally biased region" description="Gly residues" evidence="1">
    <location>
        <begin position="13"/>
        <end position="31"/>
    </location>
</feature>
<reference evidence="2 3" key="1">
    <citation type="submission" date="2019-06" db="EMBL/GenBank/DDBJ databases">
        <title>Draft genomes of female and male turbot (Scophthalmus maximus).</title>
        <authorList>
            <person name="Xu H."/>
            <person name="Xu X.-W."/>
            <person name="Shao C."/>
            <person name="Chen S."/>
        </authorList>
    </citation>
    <scope>NUCLEOTIDE SEQUENCE [LARGE SCALE GENOMIC DNA]</scope>
    <source>
        <strain evidence="2">Ysfricsl-2016a</strain>
        <tissue evidence="2">Blood</tissue>
    </source>
</reference>
<feature type="non-terminal residue" evidence="2">
    <location>
        <position position="238"/>
    </location>
</feature>
<feature type="region of interest" description="Disordered" evidence="1">
    <location>
        <begin position="1"/>
        <end position="190"/>
    </location>
</feature>
<sequence>SVNSAHSSASRSSGGGGSGGICGGGGGGGGSQPHSPTSSSSSSYRYRGSLPHQPPPPGGIAAHRLSSVSSHDSGFVSQDANIYSKPPSPMPSDITSQKSSSSASSEASETCQSVSECSSPTTDWSKAGQYEQPVAAAAVQRRKEPLDRLRESEASPGSQGYAGPSHPDDGQRARMNPATIAAKHGDEVSPAASDLAMVLTRGLSMEQQKSSRDSLQYSSGYSTETTTPSCSEDTIPSQ</sequence>